<dbReference type="InterPro" id="IPR027392">
    <property type="entry name" value="TF_Znf"/>
</dbReference>
<proteinExistence type="predicted"/>
<name>A0A5S9ILR1_UABAM</name>
<dbReference type="RefSeq" id="WP_151968031.1">
    <property type="nucleotide sequence ID" value="NZ_AP019860.1"/>
</dbReference>
<dbReference type="Proteomes" id="UP000326354">
    <property type="component" value="Chromosome"/>
</dbReference>
<accession>A0A5S9ILR1</accession>
<feature type="domain" description="Transcription factor zinc-finger" evidence="1">
    <location>
        <begin position="3"/>
        <end position="41"/>
    </location>
</feature>
<feature type="domain" description="Transcription factor zinc-finger" evidence="1">
    <location>
        <begin position="71"/>
        <end position="109"/>
    </location>
</feature>
<organism evidence="2 3">
    <name type="scientific">Uabimicrobium amorphum</name>
    <dbReference type="NCBI Taxonomy" id="2596890"/>
    <lineage>
        <taxon>Bacteria</taxon>
        <taxon>Pseudomonadati</taxon>
        <taxon>Planctomycetota</taxon>
        <taxon>Candidatus Uabimicrobiia</taxon>
        <taxon>Candidatus Uabimicrobiales</taxon>
        <taxon>Candidatus Uabimicrobiaceae</taxon>
        <taxon>Candidatus Uabimicrobium</taxon>
    </lineage>
</organism>
<evidence type="ECO:0000313" key="3">
    <source>
        <dbReference type="Proteomes" id="UP000326354"/>
    </source>
</evidence>
<keyword evidence="3" id="KW-1185">Reference proteome</keyword>
<dbReference type="KEGG" id="uam:UABAM_02202"/>
<sequence>MRKCPICTIELVEIDFHGQMVDRCNTCQGIYFDRGELESIVHLVELFGQVDLQEQEIDTILEKEKNKQLCCPVDGEVMKKREVVGEVIDICPQCQGIWLDNGEVLALKSAEKHIKQNLNLYIRLGS</sequence>
<reference evidence="2 3" key="1">
    <citation type="submission" date="2019-08" db="EMBL/GenBank/DDBJ databases">
        <title>Complete genome sequence of Candidatus Uab amorphum.</title>
        <authorList>
            <person name="Shiratori T."/>
            <person name="Suzuki S."/>
            <person name="Kakizawa Y."/>
            <person name="Ishida K."/>
        </authorList>
    </citation>
    <scope>NUCLEOTIDE SEQUENCE [LARGE SCALE GENOMIC DNA]</scope>
    <source>
        <strain evidence="2 3">SRT547</strain>
    </source>
</reference>
<dbReference type="Pfam" id="PF13453">
    <property type="entry name" value="Zn_ribbon_TFIIB"/>
    <property type="match status" value="2"/>
</dbReference>
<evidence type="ECO:0000259" key="1">
    <source>
        <dbReference type="Pfam" id="PF13453"/>
    </source>
</evidence>
<evidence type="ECO:0000313" key="2">
    <source>
        <dbReference type="EMBL" id="BBM83847.1"/>
    </source>
</evidence>
<protein>
    <recommendedName>
        <fullName evidence="1">Transcription factor zinc-finger domain-containing protein</fullName>
    </recommendedName>
</protein>
<gene>
    <name evidence="2" type="ORF">UABAM_02202</name>
</gene>
<dbReference type="EMBL" id="AP019860">
    <property type="protein sequence ID" value="BBM83847.1"/>
    <property type="molecule type" value="Genomic_DNA"/>
</dbReference>
<dbReference type="OrthoDB" id="9814037at2"/>
<dbReference type="AlphaFoldDB" id="A0A5S9ILR1"/>